<name>A0A1G2P6N5_9BACT</name>
<dbReference type="STRING" id="1802333.A3G03_00455"/>
<dbReference type="Gene3D" id="3.30.300.20">
    <property type="match status" value="1"/>
</dbReference>
<dbReference type="InterPro" id="IPR036867">
    <property type="entry name" value="R3H_dom_sf"/>
</dbReference>
<evidence type="ECO:0000259" key="1">
    <source>
        <dbReference type="PROSITE" id="PS51061"/>
    </source>
</evidence>
<dbReference type="InterPro" id="IPR039247">
    <property type="entry name" value="KhpB"/>
</dbReference>
<reference evidence="2 3" key="1">
    <citation type="journal article" date="2016" name="Nat. Commun.">
        <title>Thousands of microbial genomes shed light on interconnected biogeochemical processes in an aquifer system.</title>
        <authorList>
            <person name="Anantharaman K."/>
            <person name="Brown C.T."/>
            <person name="Hug L.A."/>
            <person name="Sharon I."/>
            <person name="Castelle C.J."/>
            <person name="Probst A.J."/>
            <person name="Thomas B.C."/>
            <person name="Singh A."/>
            <person name="Wilkins M.J."/>
            <person name="Karaoz U."/>
            <person name="Brodie E.L."/>
            <person name="Williams K.H."/>
            <person name="Hubbard S.S."/>
            <person name="Banfield J.F."/>
        </authorList>
    </citation>
    <scope>NUCLEOTIDE SEQUENCE [LARGE SCALE GENOMIC DNA]</scope>
</reference>
<dbReference type="CDD" id="cd02644">
    <property type="entry name" value="R3H_jag"/>
    <property type="match status" value="1"/>
</dbReference>
<dbReference type="SMART" id="SM00393">
    <property type="entry name" value="R3H"/>
    <property type="match status" value="1"/>
</dbReference>
<feature type="domain" description="R3H" evidence="1">
    <location>
        <begin position="88"/>
        <end position="154"/>
    </location>
</feature>
<sequence>MNNELIIQTIKELLGKMNMHWESVELAPDSKDTHPRFLVKSNDSSVLIGANGEHLGALTMVARRMVGKKVGTEISPVKFFIDINGYFENNTKELQMKAQIMAGRARSFKTNMELEPMTPYERMIVHSALEEFPDIKTESTGFGRDRKVVIKYVESGS</sequence>
<dbReference type="PANTHER" id="PTHR35800:SF1">
    <property type="entry name" value="RNA-BINDING PROTEIN KHPB"/>
    <property type="match status" value="1"/>
</dbReference>
<dbReference type="Pfam" id="PF01424">
    <property type="entry name" value="R3H"/>
    <property type="match status" value="1"/>
</dbReference>
<dbReference type="InterPro" id="IPR015946">
    <property type="entry name" value="KH_dom-like_a/b"/>
</dbReference>
<dbReference type="Gene3D" id="3.30.1370.50">
    <property type="entry name" value="R3H-like domain"/>
    <property type="match status" value="1"/>
</dbReference>
<dbReference type="InterPro" id="IPR034079">
    <property type="entry name" value="R3H_KhpB"/>
</dbReference>
<gene>
    <name evidence="2" type="ORF">A3G03_00455</name>
</gene>
<dbReference type="SUPFAM" id="SSF82708">
    <property type="entry name" value="R3H domain"/>
    <property type="match status" value="1"/>
</dbReference>
<organism evidence="2 3">
    <name type="scientific">Candidatus Taylorbacteria bacterium RIFCSPLOWO2_12_FULL_44_15c</name>
    <dbReference type="NCBI Taxonomy" id="1802333"/>
    <lineage>
        <taxon>Bacteria</taxon>
        <taxon>Candidatus Tayloriibacteriota</taxon>
    </lineage>
</organism>
<dbReference type="PROSITE" id="PS51061">
    <property type="entry name" value="R3H"/>
    <property type="match status" value="1"/>
</dbReference>
<evidence type="ECO:0000313" key="2">
    <source>
        <dbReference type="EMBL" id="OHA44016.1"/>
    </source>
</evidence>
<dbReference type="InterPro" id="IPR001374">
    <property type="entry name" value="R3H_dom"/>
</dbReference>
<dbReference type="AlphaFoldDB" id="A0A1G2P6N5"/>
<proteinExistence type="predicted"/>
<dbReference type="PANTHER" id="PTHR35800">
    <property type="entry name" value="PROTEIN JAG"/>
    <property type="match status" value="1"/>
</dbReference>
<comment type="caution">
    <text evidence="2">The sequence shown here is derived from an EMBL/GenBank/DDBJ whole genome shotgun (WGS) entry which is preliminary data.</text>
</comment>
<protein>
    <recommendedName>
        <fullName evidence="1">R3H domain-containing protein</fullName>
    </recommendedName>
</protein>
<dbReference type="Proteomes" id="UP000176355">
    <property type="component" value="Unassembled WGS sequence"/>
</dbReference>
<dbReference type="EMBL" id="MHSL01000011">
    <property type="protein sequence ID" value="OHA44016.1"/>
    <property type="molecule type" value="Genomic_DNA"/>
</dbReference>
<dbReference type="GO" id="GO:0003723">
    <property type="term" value="F:RNA binding"/>
    <property type="evidence" value="ECO:0007669"/>
    <property type="project" value="InterPro"/>
</dbReference>
<evidence type="ECO:0000313" key="3">
    <source>
        <dbReference type="Proteomes" id="UP000176355"/>
    </source>
</evidence>
<accession>A0A1G2P6N5</accession>